<accession>A0A6B8RTQ2</accession>
<dbReference type="KEGG" id="ppsc:EHS13_35370"/>
<dbReference type="Pfam" id="PF14100">
    <property type="entry name" value="DUF6807"/>
    <property type="match status" value="1"/>
</dbReference>
<organism evidence="1 2">
    <name type="scientific">Paenibacillus psychroresistens</name>
    <dbReference type="NCBI Taxonomy" id="1778678"/>
    <lineage>
        <taxon>Bacteria</taxon>
        <taxon>Bacillati</taxon>
        <taxon>Bacillota</taxon>
        <taxon>Bacilli</taxon>
        <taxon>Bacillales</taxon>
        <taxon>Paenibacillaceae</taxon>
        <taxon>Paenibacillus</taxon>
    </lineage>
</organism>
<evidence type="ECO:0008006" key="3">
    <source>
        <dbReference type="Google" id="ProtNLM"/>
    </source>
</evidence>
<dbReference type="OrthoDB" id="2540540at2"/>
<evidence type="ECO:0000313" key="1">
    <source>
        <dbReference type="EMBL" id="QGQ99771.1"/>
    </source>
</evidence>
<dbReference type="RefSeq" id="WP_155704984.1">
    <property type="nucleotide sequence ID" value="NZ_CP034235.1"/>
</dbReference>
<dbReference type="AlphaFoldDB" id="A0A6B8RTQ2"/>
<keyword evidence="2" id="KW-1185">Reference proteome</keyword>
<protein>
    <recommendedName>
        <fullName evidence="3">Methane oxygenase PmoA</fullName>
    </recommendedName>
</protein>
<reference evidence="2" key="1">
    <citation type="submission" date="2018-11" db="EMBL/GenBank/DDBJ databases">
        <title>Complete genome sequence of Paenibacillus sp. ML311-T8.</title>
        <authorList>
            <person name="Nam Y.-D."/>
            <person name="Kang J."/>
            <person name="Chung W.-H."/>
            <person name="Park Y.S."/>
        </authorList>
    </citation>
    <scope>NUCLEOTIDE SEQUENCE [LARGE SCALE GENOMIC DNA]</scope>
    <source>
        <strain evidence="2">ML311-T8</strain>
    </source>
</reference>
<dbReference type="Proteomes" id="UP000426246">
    <property type="component" value="Chromosome"/>
</dbReference>
<evidence type="ECO:0000313" key="2">
    <source>
        <dbReference type="Proteomes" id="UP000426246"/>
    </source>
</evidence>
<dbReference type="InterPro" id="IPR029475">
    <property type="entry name" value="DUF6807"/>
</dbReference>
<gene>
    <name evidence="1" type="ORF">EHS13_35370</name>
</gene>
<dbReference type="EMBL" id="CP034235">
    <property type="protein sequence ID" value="QGQ99771.1"/>
    <property type="molecule type" value="Genomic_DNA"/>
</dbReference>
<proteinExistence type="predicted"/>
<name>A0A6B8RTQ2_9BACL</name>
<sequence>MQTLNLKVESTETSIRIYRSNEAVPILEQHADKDKRPYIHPILAPDGNGILTENAPPHHPWQHGIYIGLNDVNGIGFWEEGLRNNPKDGSFQPLPLKPAIVDQNQVSWEVETLWLDPEGKPMLTELQQWRLVDKGSSYCLDFEWSLKAAIDLTFGQYGYGGLFLRMPYKQELGGEAINSEGQINSEAEGKRARWVASSMPIEGRTDHAGIAYMDHPNNPEHPVPWRVDNQMGISPSRCIAGQWELGKDEVQAFQYRILVFCGSTDTNHVNASWLDFASSI</sequence>